<keyword evidence="2" id="KW-1185">Reference proteome</keyword>
<gene>
    <name evidence="1" type="ORF">M9H77_10996</name>
</gene>
<evidence type="ECO:0000313" key="1">
    <source>
        <dbReference type="EMBL" id="KAI5670632.1"/>
    </source>
</evidence>
<protein>
    <submittedName>
        <fullName evidence="1">Uncharacterized protein</fullName>
    </submittedName>
</protein>
<evidence type="ECO:0000313" key="2">
    <source>
        <dbReference type="Proteomes" id="UP001060085"/>
    </source>
</evidence>
<accession>A0ACC0BDH1</accession>
<organism evidence="1 2">
    <name type="scientific">Catharanthus roseus</name>
    <name type="common">Madagascar periwinkle</name>
    <name type="synonym">Vinca rosea</name>
    <dbReference type="NCBI Taxonomy" id="4058"/>
    <lineage>
        <taxon>Eukaryota</taxon>
        <taxon>Viridiplantae</taxon>
        <taxon>Streptophyta</taxon>
        <taxon>Embryophyta</taxon>
        <taxon>Tracheophyta</taxon>
        <taxon>Spermatophyta</taxon>
        <taxon>Magnoliopsida</taxon>
        <taxon>eudicotyledons</taxon>
        <taxon>Gunneridae</taxon>
        <taxon>Pentapetalae</taxon>
        <taxon>asterids</taxon>
        <taxon>lamiids</taxon>
        <taxon>Gentianales</taxon>
        <taxon>Apocynaceae</taxon>
        <taxon>Rauvolfioideae</taxon>
        <taxon>Vinceae</taxon>
        <taxon>Catharanthinae</taxon>
        <taxon>Catharanthus</taxon>
    </lineage>
</organism>
<sequence length="439" mass="48404">MAAAVSTVGAVNRAPLNLNGSGVGAAAAPSTAFFGNSLKKLNNTSSYTAPKASFGNFKVVAADEETQTEKDRWKGLIMDVSDDQQDITRGKGMVDPLFQAPTGQGTHYAVLSSYEYLSQGLRQYNFDNNMNGFYIAPAFMDKLVVHLSKNFMTLPNIKVPLILGIWGGKGQGKSFQCELVFAKMGINPIMMSAGELESGNAGEPAKLIRQRYREAADLIKKGKMCCLFINDLDAGAGRMGGTTQYTVNNQMVNATLMNIADNPTNVQLPGMYNKEENPRVPIIVTGNDFSTLYAPLIRDGRMEKFYWAPTREDRIGVCKGIFRTDNVPEEDIVKVVDTFPGQSIDFFGALRARVYDDEVRKWIGDIGIENIGRRLVNSKEGPPTFEQPPMTLEKLLQYGQMLVQEQENVKRVQLADKYLSEAALGDANRDQMESGTFFS</sequence>
<proteinExistence type="predicted"/>
<dbReference type="EMBL" id="CM044703">
    <property type="protein sequence ID" value="KAI5670632.1"/>
    <property type="molecule type" value="Genomic_DNA"/>
</dbReference>
<dbReference type="Proteomes" id="UP001060085">
    <property type="component" value="Linkage Group LG03"/>
</dbReference>
<reference evidence="2" key="1">
    <citation type="journal article" date="2023" name="Nat. Plants">
        <title>Single-cell RNA sequencing provides a high-resolution roadmap for understanding the multicellular compartmentation of specialized metabolism.</title>
        <authorList>
            <person name="Sun S."/>
            <person name="Shen X."/>
            <person name="Li Y."/>
            <person name="Li Y."/>
            <person name="Wang S."/>
            <person name="Li R."/>
            <person name="Zhang H."/>
            <person name="Shen G."/>
            <person name="Guo B."/>
            <person name="Wei J."/>
            <person name="Xu J."/>
            <person name="St-Pierre B."/>
            <person name="Chen S."/>
            <person name="Sun C."/>
        </authorList>
    </citation>
    <scope>NUCLEOTIDE SEQUENCE [LARGE SCALE GENOMIC DNA]</scope>
</reference>
<name>A0ACC0BDH1_CATRO</name>
<comment type="caution">
    <text evidence="1">The sequence shown here is derived from an EMBL/GenBank/DDBJ whole genome shotgun (WGS) entry which is preliminary data.</text>
</comment>